<feature type="transmembrane region" description="Helical" evidence="1">
    <location>
        <begin position="12"/>
        <end position="31"/>
    </location>
</feature>
<keyword evidence="1" id="KW-0472">Membrane</keyword>
<dbReference type="Proteomes" id="UP000230802">
    <property type="component" value="Unassembled WGS sequence"/>
</dbReference>
<protein>
    <submittedName>
        <fullName evidence="2">Uncharacterized protein</fullName>
    </submittedName>
</protein>
<evidence type="ECO:0000313" key="2">
    <source>
        <dbReference type="EMBL" id="PIP63976.1"/>
    </source>
</evidence>
<dbReference type="AlphaFoldDB" id="A0A2H0C244"/>
<evidence type="ECO:0000313" key="3">
    <source>
        <dbReference type="Proteomes" id="UP000230802"/>
    </source>
</evidence>
<reference evidence="2 3" key="1">
    <citation type="submission" date="2017-09" db="EMBL/GenBank/DDBJ databases">
        <title>Depth-based differentiation of microbial function through sediment-hosted aquifers and enrichment of novel symbionts in the deep terrestrial subsurface.</title>
        <authorList>
            <person name="Probst A.J."/>
            <person name="Ladd B."/>
            <person name="Jarett J.K."/>
            <person name="Geller-Mcgrath D.E."/>
            <person name="Sieber C.M."/>
            <person name="Emerson J.B."/>
            <person name="Anantharaman K."/>
            <person name="Thomas B.C."/>
            <person name="Malmstrom R."/>
            <person name="Stieglmeier M."/>
            <person name="Klingl A."/>
            <person name="Woyke T."/>
            <person name="Ryan C.M."/>
            <person name="Banfield J.F."/>
        </authorList>
    </citation>
    <scope>NUCLEOTIDE SEQUENCE [LARGE SCALE GENOMIC DNA]</scope>
    <source>
        <strain evidence="2">CG22_combo_CG10-13_8_21_14_all_33_16</strain>
    </source>
</reference>
<proteinExistence type="predicted"/>
<comment type="caution">
    <text evidence="2">The sequence shown here is derived from an EMBL/GenBank/DDBJ whole genome shotgun (WGS) entry which is preliminary data.</text>
</comment>
<keyword evidence="1" id="KW-1133">Transmembrane helix</keyword>
<organism evidence="2 3">
    <name type="scientific">Candidatus Roizmanbacteria bacterium CG22_combo_CG10-13_8_21_14_all_33_16</name>
    <dbReference type="NCBI Taxonomy" id="1974859"/>
    <lineage>
        <taxon>Bacteria</taxon>
        <taxon>Candidatus Roizmaniibacteriota</taxon>
    </lineage>
</organism>
<gene>
    <name evidence="2" type="ORF">COW96_05025</name>
</gene>
<feature type="transmembrane region" description="Helical" evidence="1">
    <location>
        <begin position="157"/>
        <end position="177"/>
    </location>
</feature>
<dbReference type="EMBL" id="PCTD01000220">
    <property type="protein sequence ID" value="PIP63976.1"/>
    <property type="molecule type" value="Genomic_DNA"/>
</dbReference>
<keyword evidence="1" id="KW-0812">Transmembrane</keyword>
<name>A0A2H0C244_9BACT</name>
<evidence type="ECO:0000256" key="1">
    <source>
        <dbReference type="SAM" id="Phobius"/>
    </source>
</evidence>
<accession>A0A2H0C244</accession>
<sequence>MKKKQSKFKTIVIFFIIIILIGLIFLVNNMLQEKPGQAVTTIKKTKAAAKTYSRLLALNNPLPTIAPTNVPTVEVSPTEILLVNNNSGFIGAQSQDGQLTPTISDGIDITNGQDIPTIDPTAELLARNNITVTISSSISPTSSIIPTKTEELPETGWIQYSLILFASATTLFLLAFIF</sequence>